<proteinExistence type="predicted"/>
<dbReference type="Proteomes" id="UP000076871">
    <property type="component" value="Unassembled WGS sequence"/>
</dbReference>
<dbReference type="STRING" id="1314785.A0A165DRE0"/>
<protein>
    <submittedName>
        <fullName evidence="3">Uncharacterized protein</fullName>
    </submittedName>
</protein>
<keyword evidence="2" id="KW-0812">Transmembrane</keyword>
<accession>A0A165DRE0</accession>
<feature type="region of interest" description="Disordered" evidence="1">
    <location>
        <begin position="105"/>
        <end position="153"/>
    </location>
</feature>
<dbReference type="GeneID" id="63826194"/>
<dbReference type="EMBL" id="KV427630">
    <property type="protein sequence ID" value="KZT05467.1"/>
    <property type="molecule type" value="Genomic_DNA"/>
</dbReference>
<feature type="compositionally biased region" description="Basic and acidic residues" evidence="1">
    <location>
        <begin position="105"/>
        <end position="114"/>
    </location>
</feature>
<organism evidence="3 4">
    <name type="scientific">Laetiporus sulphureus 93-53</name>
    <dbReference type="NCBI Taxonomy" id="1314785"/>
    <lineage>
        <taxon>Eukaryota</taxon>
        <taxon>Fungi</taxon>
        <taxon>Dikarya</taxon>
        <taxon>Basidiomycota</taxon>
        <taxon>Agaricomycotina</taxon>
        <taxon>Agaricomycetes</taxon>
        <taxon>Polyporales</taxon>
        <taxon>Laetiporus</taxon>
    </lineage>
</organism>
<keyword evidence="2" id="KW-0472">Membrane</keyword>
<evidence type="ECO:0000313" key="3">
    <source>
        <dbReference type="EMBL" id="KZT05467.1"/>
    </source>
</evidence>
<dbReference type="RefSeq" id="XP_040763207.1">
    <property type="nucleotide sequence ID" value="XM_040909165.1"/>
</dbReference>
<keyword evidence="4" id="KW-1185">Reference proteome</keyword>
<sequence>MALTQAVAQRLMCAFFSIIFSFVQFCWYFAQQYFYLLYTLYRVGSVVGETRWLFAEGTRRFLPGVPRQRKTRRGRITASDPSDVEKMRMKVLSLALELDKAKSQAEQEKQRAEQAEGQAEISKAEVEGAKRELEDAKQELERSKDEANRRAQELEQTIESLKQELAQARRREETYLQERDATQALLETRRLELQAAHTYFTAADSTCETDVVRTLRTLNAEIFQAVKAMANSFSSDYSTQPDDHAVSQARTVVGQAMTEILLTFQDHHEDTIMLEMALQSTITLVIRGIVAEWDLSHWQTNGFSDVYSQMVQSESQSVAGRWRALTRKYLPQKSRGGRDWIATFSNGLAAFASCILIVAGGNGHISDQIADCISTIVRTALTLRTMIGEDIIGSDYFLTVGEAGQTFDKATMEDGFATRGKTPKTGARVLCPSELGLRRVERDGKIAKEVTLVKAKVVVDTFLEELQFEALPPPITKKEEQEPEYDFRNLARSV</sequence>
<name>A0A165DRE0_9APHY</name>
<gene>
    <name evidence="3" type="ORF">LAESUDRAFT_727113</name>
</gene>
<dbReference type="InParanoid" id="A0A165DRE0"/>
<evidence type="ECO:0000256" key="2">
    <source>
        <dbReference type="SAM" id="Phobius"/>
    </source>
</evidence>
<feature type="compositionally biased region" description="Basic and acidic residues" evidence="1">
    <location>
        <begin position="122"/>
        <end position="153"/>
    </location>
</feature>
<keyword evidence="2" id="KW-1133">Transmembrane helix</keyword>
<reference evidence="3 4" key="1">
    <citation type="journal article" date="2016" name="Mol. Biol. Evol.">
        <title>Comparative Genomics of Early-Diverging Mushroom-Forming Fungi Provides Insights into the Origins of Lignocellulose Decay Capabilities.</title>
        <authorList>
            <person name="Nagy L.G."/>
            <person name="Riley R."/>
            <person name="Tritt A."/>
            <person name="Adam C."/>
            <person name="Daum C."/>
            <person name="Floudas D."/>
            <person name="Sun H."/>
            <person name="Yadav J.S."/>
            <person name="Pangilinan J."/>
            <person name="Larsson K.H."/>
            <person name="Matsuura K."/>
            <person name="Barry K."/>
            <person name="Labutti K."/>
            <person name="Kuo R."/>
            <person name="Ohm R.A."/>
            <person name="Bhattacharya S.S."/>
            <person name="Shirouzu T."/>
            <person name="Yoshinaga Y."/>
            <person name="Martin F.M."/>
            <person name="Grigoriev I.V."/>
            <person name="Hibbett D.S."/>
        </authorList>
    </citation>
    <scope>NUCLEOTIDE SEQUENCE [LARGE SCALE GENOMIC DNA]</scope>
    <source>
        <strain evidence="3 4">93-53</strain>
    </source>
</reference>
<dbReference type="OrthoDB" id="3222645at2759"/>
<evidence type="ECO:0000313" key="4">
    <source>
        <dbReference type="Proteomes" id="UP000076871"/>
    </source>
</evidence>
<dbReference type="AlphaFoldDB" id="A0A165DRE0"/>
<feature type="transmembrane region" description="Helical" evidence="2">
    <location>
        <begin position="12"/>
        <end position="30"/>
    </location>
</feature>
<evidence type="ECO:0000256" key="1">
    <source>
        <dbReference type="SAM" id="MobiDB-lite"/>
    </source>
</evidence>